<feature type="domain" description="Plastocyanin-like" evidence="3">
    <location>
        <begin position="523"/>
        <end position="657"/>
    </location>
</feature>
<dbReference type="InterPro" id="IPR008972">
    <property type="entry name" value="Cupredoxin"/>
</dbReference>
<name>A0A940XDA8_9ACTN</name>
<sequence length="684" mass="74106">MTTSSTSGRDLLGRRGFLVGVGTAGTGAALGTGVLLTRGGPAAGPVPPRPALMTAALGTPLATLPHAVEQARAAGNRAGGAAGRAAAAATALRPFVDRLPVPPVLRGRDGALTVSLRTASVRLHRDLPATRLWTYEGSHLGPTIEARSGSRLRVAWENDLTGAFPVPAVRVPFSYEEGRPLMWDRPGREGGTPREDVAALPPWTAVHLHGAVTGGGNDGWAENAVLPADAQLSEYRNQQRASGLWYHDHAMHITHLNVMTGLAAGQYLVRDDEEAGLRLPRGERELPLVLFDRNLDLDADGGFTGGLLYKGIVVVDDPYELVRPFTGPFTLVNGKIWPYQEVDAGWYRLRLLNASNNRPYLLKLLDEEGRQVPPEAFVQIGTDAGLLPAPAPLKDGVSLTPAERADVLVDFSRYRGQRLRLANTLPEPGIRAEVLEFRVGSRAEGGGYSVPGRLARSFRPVDRGKLAGTRERMVMVTPVYPKDPELWEMEETEAPQGELPIDGIVQFEDALGRVRTFRRVSSTYDDPVAFTVPAGSTERWTFLSLEQSEGSYPHPMHLHATAFQGLSRDLYDVSTFTFFEREGGGYGAGTSAPLRRKAARALTPAEKGPKDTIALYPAEMITVAAEFQDVPGRFMHHCHIYEHEDMMMMRPFVVQPRQVIALAPHGAHGTPPSGGTSAARHGQH</sequence>
<evidence type="ECO:0000256" key="2">
    <source>
        <dbReference type="SAM" id="MobiDB-lite"/>
    </source>
</evidence>
<dbReference type="InterPro" id="IPR006311">
    <property type="entry name" value="TAT_signal"/>
</dbReference>
<protein>
    <submittedName>
        <fullName evidence="4">Multicopper oxidase domain-containing protein</fullName>
    </submittedName>
</protein>
<comment type="similarity">
    <text evidence="1">Belongs to the multicopper oxidase family.</text>
</comment>
<dbReference type="AlphaFoldDB" id="A0A940XDA8"/>
<gene>
    <name evidence="4" type="ORF">J5Y05_06280</name>
</gene>
<dbReference type="Gene3D" id="2.60.40.420">
    <property type="entry name" value="Cupredoxins - blue copper proteins"/>
    <property type="match status" value="3"/>
</dbReference>
<dbReference type="CDD" id="cd13844">
    <property type="entry name" value="CuRO_1_BOD_CotA_like"/>
    <property type="match status" value="1"/>
</dbReference>
<comment type="caution">
    <text evidence="4">The sequence shown here is derived from an EMBL/GenBank/DDBJ whole genome shotgun (WGS) entry which is preliminary data.</text>
</comment>
<dbReference type="GO" id="GO:0005507">
    <property type="term" value="F:copper ion binding"/>
    <property type="evidence" value="ECO:0007669"/>
    <property type="project" value="InterPro"/>
</dbReference>
<dbReference type="EMBL" id="JAGPNL010000001">
    <property type="protein sequence ID" value="MBQ0826111.1"/>
    <property type="molecule type" value="Genomic_DNA"/>
</dbReference>
<evidence type="ECO:0000313" key="5">
    <source>
        <dbReference type="Proteomes" id="UP000677875"/>
    </source>
</evidence>
<dbReference type="PANTHER" id="PTHR48267">
    <property type="entry name" value="CUPREDOXIN SUPERFAMILY PROTEIN"/>
    <property type="match status" value="1"/>
</dbReference>
<dbReference type="InterPro" id="IPR045087">
    <property type="entry name" value="Cu-oxidase_fam"/>
</dbReference>
<evidence type="ECO:0000259" key="3">
    <source>
        <dbReference type="Pfam" id="PF07731"/>
    </source>
</evidence>
<proteinExistence type="inferred from homology"/>
<keyword evidence="5" id="KW-1185">Reference proteome</keyword>
<dbReference type="RefSeq" id="WP_210868902.1">
    <property type="nucleotide sequence ID" value="NZ_JAGPNL010000001.1"/>
</dbReference>
<reference evidence="4" key="1">
    <citation type="submission" date="2021-04" db="EMBL/GenBank/DDBJ databases">
        <title>Genome seq and assembly of Streptomyces sp. RG38.</title>
        <authorList>
            <person name="Chhetri G."/>
        </authorList>
    </citation>
    <scope>NUCLEOTIDE SEQUENCE</scope>
    <source>
        <strain evidence="4">RG38</strain>
    </source>
</reference>
<dbReference type="PANTHER" id="PTHR48267:SF1">
    <property type="entry name" value="BILIRUBIN OXIDASE"/>
    <property type="match status" value="1"/>
</dbReference>
<dbReference type="Pfam" id="PF07731">
    <property type="entry name" value="Cu-oxidase_2"/>
    <property type="match status" value="1"/>
</dbReference>
<dbReference type="InterPro" id="IPR011706">
    <property type="entry name" value="Cu-oxidase_C"/>
</dbReference>
<organism evidence="4 5">
    <name type="scientific">Streptomyces tagetis</name>
    <dbReference type="NCBI Taxonomy" id="2820809"/>
    <lineage>
        <taxon>Bacteria</taxon>
        <taxon>Bacillati</taxon>
        <taxon>Actinomycetota</taxon>
        <taxon>Actinomycetes</taxon>
        <taxon>Kitasatosporales</taxon>
        <taxon>Streptomycetaceae</taxon>
        <taxon>Streptomyces</taxon>
    </lineage>
</organism>
<accession>A0A940XDA8</accession>
<dbReference type="SUPFAM" id="SSF49503">
    <property type="entry name" value="Cupredoxins"/>
    <property type="match status" value="3"/>
</dbReference>
<dbReference type="PROSITE" id="PS51318">
    <property type="entry name" value="TAT"/>
    <property type="match status" value="1"/>
</dbReference>
<dbReference type="GO" id="GO:0016491">
    <property type="term" value="F:oxidoreductase activity"/>
    <property type="evidence" value="ECO:0007669"/>
    <property type="project" value="InterPro"/>
</dbReference>
<evidence type="ECO:0000313" key="4">
    <source>
        <dbReference type="EMBL" id="MBQ0826111.1"/>
    </source>
</evidence>
<evidence type="ECO:0000256" key="1">
    <source>
        <dbReference type="ARBA" id="ARBA00010609"/>
    </source>
</evidence>
<feature type="region of interest" description="Disordered" evidence="2">
    <location>
        <begin position="664"/>
        <end position="684"/>
    </location>
</feature>
<dbReference type="Proteomes" id="UP000677875">
    <property type="component" value="Unassembled WGS sequence"/>
</dbReference>